<dbReference type="SMART" id="SM00422">
    <property type="entry name" value="HTH_MERR"/>
    <property type="match status" value="1"/>
</dbReference>
<organism evidence="4 5">
    <name type="scientific">Pseudomonas triclosanedens</name>
    <dbReference type="NCBI Taxonomy" id="2961893"/>
    <lineage>
        <taxon>Bacteria</taxon>
        <taxon>Pseudomonadati</taxon>
        <taxon>Pseudomonadota</taxon>
        <taxon>Gammaproteobacteria</taxon>
        <taxon>Pseudomonadales</taxon>
        <taxon>Pseudomonadaceae</taxon>
        <taxon>Pseudomonas</taxon>
    </lineage>
</organism>
<sequence>MKEMDIGQVARWSGLPVSTLRFYEEKGLIRSIGRNGMRRVFSDEVLSRLSLIALGREAGFSLEDIAAIFVGNATPTIDRARLREKADELDRSIRRLGAIRDGLRHAADCPAPDHLACPKFRRLMDLAIRTASRGRARAPRRVVRQSRGADAGSEAPAT</sequence>
<dbReference type="Gene3D" id="1.10.1660.10">
    <property type="match status" value="1"/>
</dbReference>
<dbReference type="PROSITE" id="PS50937">
    <property type="entry name" value="HTH_MERR_2"/>
    <property type="match status" value="1"/>
</dbReference>
<dbReference type="CDD" id="cd04781">
    <property type="entry name" value="HTH_MerR-like_sg6"/>
    <property type="match status" value="1"/>
</dbReference>
<evidence type="ECO:0000256" key="2">
    <source>
        <dbReference type="SAM" id="MobiDB-lite"/>
    </source>
</evidence>
<dbReference type="Pfam" id="PF13411">
    <property type="entry name" value="MerR_1"/>
    <property type="match status" value="1"/>
</dbReference>
<evidence type="ECO:0000313" key="5">
    <source>
        <dbReference type="Proteomes" id="UP001163624"/>
    </source>
</evidence>
<feature type="region of interest" description="Disordered" evidence="2">
    <location>
        <begin position="137"/>
        <end position="158"/>
    </location>
</feature>
<dbReference type="InterPro" id="IPR047057">
    <property type="entry name" value="MerR_fam"/>
</dbReference>
<dbReference type="InterPro" id="IPR009061">
    <property type="entry name" value="DNA-bd_dom_put_sf"/>
</dbReference>
<evidence type="ECO:0000256" key="1">
    <source>
        <dbReference type="ARBA" id="ARBA00023125"/>
    </source>
</evidence>
<keyword evidence="1" id="KW-0238">DNA-binding</keyword>
<gene>
    <name evidence="4" type="ORF">OU419_17855</name>
</gene>
<proteinExistence type="predicted"/>
<dbReference type="PANTHER" id="PTHR30204:SF97">
    <property type="entry name" value="MERR FAMILY REGULATORY PROTEIN"/>
    <property type="match status" value="1"/>
</dbReference>
<dbReference type="PANTHER" id="PTHR30204">
    <property type="entry name" value="REDOX-CYCLING DRUG-SENSING TRANSCRIPTIONAL ACTIVATOR SOXR"/>
    <property type="match status" value="1"/>
</dbReference>
<dbReference type="RefSeq" id="WP_254475644.1">
    <property type="nucleotide sequence ID" value="NZ_CP113432.1"/>
</dbReference>
<dbReference type="SUPFAM" id="SSF46955">
    <property type="entry name" value="Putative DNA-binding domain"/>
    <property type="match status" value="1"/>
</dbReference>
<dbReference type="PRINTS" id="PR00040">
    <property type="entry name" value="HTHMERR"/>
</dbReference>
<dbReference type="EMBL" id="CP113432">
    <property type="protein sequence ID" value="WAI47639.1"/>
    <property type="molecule type" value="Genomic_DNA"/>
</dbReference>
<reference evidence="4" key="1">
    <citation type="submission" date="2022-11" db="EMBL/GenBank/DDBJ databases">
        <title>Pseudomonas triclosanedens sp. nov., a triclosan degrader isolated from activated sludge.</title>
        <authorList>
            <person name="Yin Y."/>
            <person name="Lu Z."/>
        </authorList>
    </citation>
    <scope>NUCLEOTIDE SEQUENCE</scope>
    <source>
        <strain evidence="4">ZM23</strain>
    </source>
</reference>
<keyword evidence="5" id="KW-1185">Reference proteome</keyword>
<dbReference type="Proteomes" id="UP001163624">
    <property type="component" value="Chromosome"/>
</dbReference>
<accession>A0ABY6ZS80</accession>
<name>A0ABY6ZS80_9PSED</name>
<dbReference type="InterPro" id="IPR000551">
    <property type="entry name" value="MerR-type_HTH_dom"/>
</dbReference>
<feature type="domain" description="HTH merR-type" evidence="3">
    <location>
        <begin position="3"/>
        <end position="71"/>
    </location>
</feature>
<protein>
    <submittedName>
        <fullName evidence="4">Helix-turn-helix domain-containing protein</fullName>
    </submittedName>
</protein>
<evidence type="ECO:0000313" key="4">
    <source>
        <dbReference type="EMBL" id="WAI47639.1"/>
    </source>
</evidence>
<evidence type="ECO:0000259" key="3">
    <source>
        <dbReference type="PROSITE" id="PS50937"/>
    </source>
</evidence>